<reference evidence="2" key="1">
    <citation type="submission" date="2017-02" db="UniProtKB">
        <authorList>
            <consortium name="WormBaseParasite"/>
        </authorList>
    </citation>
    <scope>IDENTIFICATION</scope>
</reference>
<dbReference type="WBParaSite" id="SMUV_0000944401-mRNA-1">
    <property type="protein sequence ID" value="SMUV_0000944401-mRNA-1"/>
    <property type="gene ID" value="SMUV_0000944401"/>
</dbReference>
<protein>
    <submittedName>
        <fullName evidence="2">Transposase</fullName>
    </submittedName>
</protein>
<accession>A0A0N5AWX9</accession>
<evidence type="ECO:0000313" key="2">
    <source>
        <dbReference type="WBParaSite" id="SMUV_0000944401-mRNA-1"/>
    </source>
</evidence>
<sequence length="87" mass="10025">MVEKSDGICNRRRCFFESSAFGALASLRINQLRAGDKCIHFFSGPYLRPEEQFLAPFHWSVRAIFAEWCTIQFRSQTSKQPLGVHVT</sequence>
<proteinExistence type="predicted"/>
<dbReference type="Proteomes" id="UP000046393">
    <property type="component" value="Unplaced"/>
</dbReference>
<keyword evidence="1" id="KW-1185">Reference proteome</keyword>
<dbReference type="AlphaFoldDB" id="A0A0N5AWX9"/>
<name>A0A0N5AWX9_9BILA</name>
<organism evidence="1 2">
    <name type="scientific">Syphacia muris</name>
    <dbReference type="NCBI Taxonomy" id="451379"/>
    <lineage>
        <taxon>Eukaryota</taxon>
        <taxon>Metazoa</taxon>
        <taxon>Ecdysozoa</taxon>
        <taxon>Nematoda</taxon>
        <taxon>Chromadorea</taxon>
        <taxon>Rhabditida</taxon>
        <taxon>Spirurina</taxon>
        <taxon>Oxyuridomorpha</taxon>
        <taxon>Oxyuroidea</taxon>
        <taxon>Oxyuridae</taxon>
        <taxon>Syphacia</taxon>
    </lineage>
</organism>
<evidence type="ECO:0000313" key="1">
    <source>
        <dbReference type="Proteomes" id="UP000046393"/>
    </source>
</evidence>